<dbReference type="InterPro" id="IPR001653">
    <property type="entry name" value="DAP_epimerase_DapF"/>
</dbReference>
<dbReference type="KEGG" id="ohi:H8790_08520"/>
<sequence length="283" mass="31090">MKFWKMNGAGNDFLILNNLEEHLPLEQLPRIAKVLCERHLSIGADGLMVVDAPTKGGDFKMRFFNSDGSMGEMCGNGARCICRYGFETGLTGETQRIETTAGLVTGMRISPRLYRIRLNDPTTIRLDCSVEVDGVRYECAYVELGNPGIPHAVVPYANLRQADHEELRELGRAIRWHSGFPKGANVNFYEITGEDTLYERTFERGVEDFTYACGTGTGSVVAVLTLQGKVSGHGVKVHMAGGELVIDAERIHSQIADLYLTGPTNIVCKGEVTDEELSLNAGE</sequence>
<dbReference type="Gene3D" id="3.10.310.10">
    <property type="entry name" value="Diaminopimelate Epimerase, Chain A, domain 1"/>
    <property type="match status" value="2"/>
</dbReference>
<feature type="site" description="Could be important to modulate the pK values of the two catalytic cysteine residues" evidence="8">
    <location>
        <position position="203"/>
    </location>
</feature>
<comment type="subcellular location">
    <subcellularLocation>
        <location evidence="8">Cytoplasm</location>
    </subcellularLocation>
</comment>
<dbReference type="PANTHER" id="PTHR31689:SF0">
    <property type="entry name" value="DIAMINOPIMELATE EPIMERASE"/>
    <property type="match status" value="1"/>
</dbReference>
<dbReference type="Pfam" id="PF01678">
    <property type="entry name" value="DAP_epimerase"/>
    <property type="match status" value="2"/>
</dbReference>
<comment type="similarity">
    <text evidence="2 8">Belongs to the diaminopimelate epimerase family.</text>
</comment>
<dbReference type="EC" id="5.1.1.7" evidence="3 8"/>
<keyword evidence="6 8" id="KW-0413">Isomerase</keyword>
<dbReference type="GO" id="GO:0009089">
    <property type="term" value="P:lysine biosynthetic process via diaminopimelate"/>
    <property type="evidence" value="ECO:0007669"/>
    <property type="project" value="UniProtKB-UniRule"/>
</dbReference>
<dbReference type="Proteomes" id="UP000515960">
    <property type="component" value="Chromosome"/>
</dbReference>
<feature type="site" description="Could be important to modulate the pK values of the two catalytic cysteine residues" evidence="8">
    <location>
        <position position="151"/>
    </location>
</feature>
<evidence type="ECO:0000313" key="10">
    <source>
        <dbReference type="EMBL" id="QNL43524.1"/>
    </source>
</evidence>
<evidence type="ECO:0000313" key="11">
    <source>
        <dbReference type="Proteomes" id="UP000515960"/>
    </source>
</evidence>
<comment type="catalytic activity">
    <reaction evidence="7 8">
        <text>(2S,6S)-2,6-diaminopimelate = meso-2,6-diaminopimelate</text>
        <dbReference type="Rhea" id="RHEA:15393"/>
        <dbReference type="ChEBI" id="CHEBI:57609"/>
        <dbReference type="ChEBI" id="CHEBI:57791"/>
        <dbReference type="EC" id="5.1.1.7"/>
    </reaction>
</comment>
<dbReference type="SUPFAM" id="SSF54506">
    <property type="entry name" value="Diaminopimelate epimerase-like"/>
    <property type="match status" value="2"/>
</dbReference>
<gene>
    <name evidence="8" type="primary">dapF</name>
    <name evidence="10" type="ORF">H8790_08520</name>
</gene>
<keyword evidence="8" id="KW-0963">Cytoplasm</keyword>
<dbReference type="AlphaFoldDB" id="A0A7G9B1U3"/>
<evidence type="ECO:0000256" key="6">
    <source>
        <dbReference type="ARBA" id="ARBA00023235"/>
    </source>
</evidence>
<dbReference type="HAMAP" id="MF_00197">
    <property type="entry name" value="DAP_epimerase"/>
    <property type="match status" value="1"/>
</dbReference>
<protein>
    <recommendedName>
        <fullName evidence="3 8">Diaminopimelate epimerase</fullName>
        <shortName evidence="8">DAP epimerase</shortName>
        <ecNumber evidence="3 8">5.1.1.7</ecNumber>
    </recommendedName>
    <alternativeName>
        <fullName evidence="8">PLP-independent amino acid racemase</fullName>
    </alternativeName>
</protein>
<keyword evidence="11" id="KW-1185">Reference proteome</keyword>
<dbReference type="InterPro" id="IPR018510">
    <property type="entry name" value="DAP_epimerase_AS"/>
</dbReference>
<dbReference type="RefSeq" id="WP_187332115.1">
    <property type="nucleotide sequence ID" value="NZ_CP060490.1"/>
</dbReference>
<feature type="binding site" evidence="8">
    <location>
        <position position="185"/>
    </location>
    <ligand>
        <name>substrate</name>
    </ligand>
</feature>
<comment type="caution">
    <text evidence="8">Lacks conserved residue(s) required for the propagation of feature annotation.</text>
</comment>
<comment type="pathway">
    <text evidence="1 8">Amino-acid biosynthesis; L-lysine biosynthesis via DAP pathway; DL-2,6-diaminopimelate from LL-2,6-diaminopimelate: step 1/1.</text>
</comment>
<dbReference type="UniPathway" id="UPA00034">
    <property type="reaction ID" value="UER00025"/>
</dbReference>
<organism evidence="10 11">
    <name type="scientific">Oscillibacter hominis</name>
    <dbReference type="NCBI Taxonomy" id="2763056"/>
    <lineage>
        <taxon>Bacteria</taxon>
        <taxon>Bacillati</taxon>
        <taxon>Bacillota</taxon>
        <taxon>Clostridia</taxon>
        <taxon>Eubacteriales</taxon>
        <taxon>Oscillospiraceae</taxon>
        <taxon>Oscillibacter</taxon>
    </lineage>
</organism>
<dbReference type="GO" id="GO:0008837">
    <property type="term" value="F:diaminopimelate epimerase activity"/>
    <property type="evidence" value="ECO:0007669"/>
    <property type="project" value="UniProtKB-UniRule"/>
</dbReference>
<feature type="active site" description="Proton acceptor" evidence="8">
    <location>
        <position position="213"/>
    </location>
</feature>
<feature type="active site" evidence="9">
    <location>
        <position position="74"/>
    </location>
</feature>
<proteinExistence type="inferred from homology"/>
<keyword evidence="5 8" id="KW-0457">Lysine biosynthesis</keyword>
<comment type="function">
    <text evidence="8">Catalyzes the stereoinversion of LL-2,6-diaminopimelate (L,L-DAP) to meso-diaminopimelate (meso-DAP), a precursor of L-lysine and an essential component of the bacterial peptidoglycan.</text>
</comment>
<name>A0A7G9B1U3_9FIRM</name>
<dbReference type="PROSITE" id="PS01326">
    <property type="entry name" value="DAP_EPIMERASE"/>
    <property type="match status" value="1"/>
</dbReference>
<evidence type="ECO:0000256" key="3">
    <source>
        <dbReference type="ARBA" id="ARBA00013080"/>
    </source>
</evidence>
<evidence type="ECO:0000256" key="5">
    <source>
        <dbReference type="ARBA" id="ARBA00023154"/>
    </source>
</evidence>
<feature type="active site" description="Proton donor" evidence="8">
    <location>
        <position position="74"/>
    </location>
</feature>
<evidence type="ECO:0000256" key="9">
    <source>
        <dbReference type="PROSITE-ProRule" id="PRU10125"/>
    </source>
</evidence>
<feature type="binding site" evidence="8">
    <location>
        <begin position="203"/>
        <end position="204"/>
    </location>
    <ligand>
        <name>substrate</name>
    </ligand>
</feature>
<dbReference type="GO" id="GO:0005829">
    <property type="term" value="C:cytosol"/>
    <property type="evidence" value="ECO:0007669"/>
    <property type="project" value="TreeGrafter"/>
</dbReference>
<feature type="binding site" evidence="8">
    <location>
        <begin position="214"/>
        <end position="215"/>
    </location>
    <ligand>
        <name>substrate</name>
    </ligand>
</feature>
<evidence type="ECO:0000256" key="1">
    <source>
        <dbReference type="ARBA" id="ARBA00005196"/>
    </source>
</evidence>
<comment type="subunit">
    <text evidence="8">Homodimer.</text>
</comment>
<feature type="binding site" evidence="8">
    <location>
        <begin position="75"/>
        <end position="76"/>
    </location>
    <ligand>
        <name>substrate</name>
    </ligand>
</feature>
<evidence type="ECO:0000256" key="8">
    <source>
        <dbReference type="HAMAP-Rule" id="MF_00197"/>
    </source>
</evidence>
<feature type="binding site" evidence="8">
    <location>
        <position position="65"/>
    </location>
    <ligand>
        <name>substrate</name>
    </ligand>
</feature>
<dbReference type="EMBL" id="CP060490">
    <property type="protein sequence ID" value="QNL43524.1"/>
    <property type="molecule type" value="Genomic_DNA"/>
</dbReference>
<evidence type="ECO:0000256" key="7">
    <source>
        <dbReference type="ARBA" id="ARBA00051712"/>
    </source>
</evidence>
<dbReference type="PANTHER" id="PTHR31689">
    <property type="entry name" value="DIAMINOPIMELATE EPIMERASE, CHLOROPLASTIC"/>
    <property type="match status" value="1"/>
</dbReference>
<dbReference type="NCBIfam" id="TIGR00652">
    <property type="entry name" value="DapF"/>
    <property type="match status" value="1"/>
</dbReference>
<keyword evidence="4 8" id="KW-0028">Amino-acid biosynthesis</keyword>
<evidence type="ECO:0000256" key="4">
    <source>
        <dbReference type="ARBA" id="ARBA00022605"/>
    </source>
</evidence>
<reference evidence="10 11" key="1">
    <citation type="submission" date="2020-08" db="EMBL/GenBank/DDBJ databases">
        <authorList>
            <person name="Liu C."/>
            <person name="Sun Q."/>
        </authorList>
    </citation>
    <scope>NUCLEOTIDE SEQUENCE [LARGE SCALE GENOMIC DNA]</scope>
    <source>
        <strain evidence="10 11">NSJ-62</strain>
    </source>
</reference>
<feature type="binding site" evidence="8">
    <location>
        <position position="11"/>
    </location>
    <ligand>
        <name>substrate</name>
    </ligand>
</feature>
<accession>A0A7G9B1U3</accession>
<evidence type="ECO:0000256" key="2">
    <source>
        <dbReference type="ARBA" id="ARBA00010219"/>
    </source>
</evidence>